<evidence type="ECO:0000259" key="3">
    <source>
        <dbReference type="PROSITE" id="PS50893"/>
    </source>
</evidence>
<keyword evidence="1" id="KW-0547">Nucleotide-binding</keyword>
<dbReference type="EMBL" id="JXOJ01000008">
    <property type="protein sequence ID" value="KLK87207.1"/>
    <property type="molecule type" value="Genomic_DNA"/>
</dbReference>
<dbReference type="PANTHER" id="PTHR43158">
    <property type="entry name" value="SKFA PEPTIDE EXPORT ATP-BINDING PROTEIN SKFE"/>
    <property type="match status" value="1"/>
</dbReference>
<dbReference type="AlphaFoldDB" id="A0A0H1R364"/>
<keyword evidence="2 4" id="KW-0067">ATP-binding</keyword>
<evidence type="ECO:0000256" key="2">
    <source>
        <dbReference type="ARBA" id="ARBA00022840"/>
    </source>
</evidence>
<dbReference type="InterPro" id="IPR003593">
    <property type="entry name" value="AAA+_ATPase"/>
</dbReference>
<sequence>MTDSSAGAHPSSPPLVEFRNVSVVRDGHRLLDAVSLTIREGEHIAILGPNGAGKSSLIRAITREYYPSSPGPDVTFRFRGRETWDAFDLRSHIGLVSGDLQHTFTRGISGREVVLSGFFSSIGLFLSHEVTDAMERKADEILEFLEVAHLADRQMTAISSGEGRRLLIGRALVHDPGTLVLDEPTNSLDLHALHTFRKTLRKIARAGTGIILVTHNLHDIIPEISRVVLMRDGAVRMDGKKAKVLTDGAVGDLFRVPVRVREEDGYYYATGY</sequence>
<comment type="caution">
    <text evidence="4">The sequence shown here is derived from an EMBL/GenBank/DDBJ whole genome shotgun (WGS) entry which is preliminary data.</text>
</comment>
<accession>A0A0H1R364</accession>
<dbReference type="Proteomes" id="UP000035301">
    <property type="component" value="Unassembled WGS sequence"/>
</dbReference>
<name>A0A0H1R364_9EURY</name>
<dbReference type="GO" id="GO:0005524">
    <property type="term" value="F:ATP binding"/>
    <property type="evidence" value="ECO:0007669"/>
    <property type="project" value="UniProtKB-KW"/>
</dbReference>
<dbReference type="RefSeq" id="WP_048185518.1">
    <property type="nucleotide sequence ID" value="NZ_JXOJ01000008.1"/>
</dbReference>
<evidence type="ECO:0000256" key="1">
    <source>
        <dbReference type="ARBA" id="ARBA00022741"/>
    </source>
</evidence>
<dbReference type="STRING" id="1550566.SZ63_11430"/>
<dbReference type="PATRIC" id="fig|1550566.3.peg.2498"/>
<organism evidence="4 5">
    <name type="scientific">Methanoculleus sediminis</name>
    <dbReference type="NCBI Taxonomy" id="1550566"/>
    <lineage>
        <taxon>Archaea</taxon>
        <taxon>Methanobacteriati</taxon>
        <taxon>Methanobacteriota</taxon>
        <taxon>Stenosarchaea group</taxon>
        <taxon>Methanomicrobia</taxon>
        <taxon>Methanomicrobiales</taxon>
        <taxon>Methanomicrobiaceae</taxon>
        <taxon>Methanoculleus</taxon>
    </lineage>
</organism>
<gene>
    <name evidence="4" type="ORF">SZ63_11430</name>
</gene>
<evidence type="ECO:0000313" key="4">
    <source>
        <dbReference type="EMBL" id="KLK87207.1"/>
    </source>
</evidence>
<evidence type="ECO:0000313" key="5">
    <source>
        <dbReference type="Proteomes" id="UP000035301"/>
    </source>
</evidence>
<dbReference type="Gene3D" id="3.40.50.300">
    <property type="entry name" value="P-loop containing nucleotide triphosphate hydrolases"/>
    <property type="match status" value="1"/>
</dbReference>
<reference evidence="4 5" key="1">
    <citation type="journal article" date="2015" name="Int. J. Syst. Evol. Microbiol.">
        <title>Methanoculleus sediminis sp. nov., a methanogen from sediments near a submarine mud volcano.</title>
        <authorList>
            <person name="Chen S.C."/>
            <person name="Chen M.F."/>
            <person name="Lai M.C."/>
            <person name="Weng C.Y."/>
            <person name="Wu S.Y."/>
            <person name="Lin S."/>
            <person name="Yang T.F."/>
            <person name="Chen P.C."/>
        </authorList>
    </citation>
    <scope>NUCLEOTIDE SEQUENCE [LARGE SCALE GENOMIC DNA]</scope>
    <source>
        <strain evidence="4 5">S3Fa</strain>
    </source>
</reference>
<dbReference type="SMART" id="SM00382">
    <property type="entry name" value="AAA"/>
    <property type="match status" value="1"/>
</dbReference>
<dbReference type="SUPFAM" id="SSF52540">
    <property type="entry name" value="P-loop containing nucleoside triphosphate hydrolases"/>
    <property type="match status" value="1"/>
</dbReference>
<dbReference type="Pfam" id="PF00005">
    <property type="entry name" value="ABC_tran"/>
    <property type="match status" value="1"/>
</dbReference>
<feature type="domain" description="ABC transporter" evidence="3">
    <location>
        <begin position="16"/>
        <end position="257"/>
    </location>
</feature>
<dbReference type="PROSITE" id="PS50893">
    <property type="entry name" value="ABC_TRANSPORTER_2"/>
    <property type="match status" value="1"/>
</dbReference>
<keyword evidence="5" id="KW-1185">Reference proteome</keyword>
<dbReference type="PANTHER" id="PTHR43158:SF2">
    <property type="entry name" value="SKFA PEPTIDE EXPORT ATP-BINDING PROTEIN SKFE"/>
    <property type="match status" value="1"/>
</dbReference>
<dbReference type="InterPro" id="IPR003439">
    <property type="entry name" value="ABC_transporter-like_ATP-bd"/>
</dbReference>
<proteinExistence type="predicted"/>
<protein>
    <submittedName>
        <fullName evidence="4">Molybdenum ABC transporter ATP-binding protein</fullName>
    </submittedName>
</protein>
<dbReference type="InterPro" id="IPR027417">
    <property type="entry name" value="P-loop_NTPase"/>
</dbReference>
<dbReference type="OrthoDB" id="10909at2157"/>
<dbReference type="GO" id="GO:0016887">
    <property type="term" value="F:ATP hydrolysis activity"/>
    <property type="evidence" value="ECO:0007669"/>
    <property type="project" value="InterPro"/>
</dbReference>